<proteinExistence type="predicted"/>
<sequence length="143" mass="16158">MAQYTPHYGLHQWEPEDSFLREDFNQDLARIDTALAEKADAALLEGKCGIVTGTYTGDDTLEREIQLGFRPRAVLLQEQTQAAAILAVEEGPVQEENSGKVMLKLTEHGFQVKYDTYQILANSYICKPYTNRAGKVYFYAAFQ</sequence>
<organism evidence="1 2">
    <name type="scientific">Lawsonibacter hominis</name>
    <dbReference type="NCBI Taxonomy" id="2763053"/>
    <lineage>
        <taxon>Bacteria</taxon>
        <taxon>Bacillati</taxon>
        <taxon>Bacillota</taxon>
        <taxon>Clostridia</taxon>
        <taxon>Eubacteriales</taxon>
        <taxon>Oscillospiraceae</taxon>
        <taxon>Lawsonibacter</taxon>
    </lineage>
</organism>
<reference evidence="1" key="1">
    <citation type="submission" date="2020-08" db="EMBL/GenBank/DDBJ databases">
        <title>Genome public.</title>
        <authorList>
            <person name="Liu C."/>
            <person name="Sun Q."/>
        </authorList>
    </citation>
    <scope>NUCLEOTIDE SEQUENCE</scope>
    <source>
        <strain evidence="1">NSJ-51</strain>
    </source>
</reference>
<gene>
    <name evidence="1" type="ORF">H8S57_16275</name>
</gene>
<dbReference type="AlphaFoldDB" id="A0A8J6JIE1"/>
<protein>
    <submittedName>
        <fullName evidence="1">Uncharacterized protein</fullName>
    </submittedName>
</protein>
<dbReference type="RefSeq" id="WP_186909018.1">
    <property type="nucleotide sequence ID" value="NZ_JACOPP010000049.1"/>
</dbReference>
<evidence type="ECO:0000313" key="2">
    <source>
        <dbReference type="Proteomes" id="UP000661435"/>
    </source>
</evidence>
<comment type="caution">
    <text evidence="1">The sequence shown here is derived from an EMBL/GenBank/DDBJ whole genome shotgun (WGS) entry which is preliminary data.</text>
</comment>
<evidence type="ECO:0000313" key="1">
    <source>
        <dbReference type="EMBL" id="MBC5735254.1"/>
    </source>
</evidence>
<keyword evidence="2" id="KW-1185">Reference proteome</keyword>
<dbReference type="EMBL" id="JACOPP010000049">
    <property type="protein sequence ID" value="MBC5735254.1"/>
    <property type="molecule type" value="Genomic_DNA"/>
</dbReference>
<name>A0A8J6JIE1_9FIRM</name>
<dbReference type="Proteomes" id="UP000661435">
    <property type="component" value="Unassembled WGS sequence"/>
</dbReference>
<accession>A0A8J6JIE1</accession>